<proteinExistence type="inferred from homology"/>
<protein>
    <recommendedName>
        <fullName evidence="6">MHD domain-containing protein</fullName>
    </recommendedName>
</protein>
<dbReference type="SUPFAM" id="SSF64356">
    <property type="entry name" value="SNARE-like"/>
    <property type="match status" value="1"/>
</dbReference>
<dbReference type="Gene3D" id="3.30.450.60">
    <property type="match status" value="1"/>
</dbReference>
<dbReference type="PROSITE" id="PS51072">
    <property type="entry name" value="MHD"/>
    <property type="match status" value="1"/>
</dbReference>
<gene>
    <name evidence="7" type="ORF">OLUC0939_LOCUS4665</name>
</gene>
<keyword evidence="4" id="KW-0472">Membrane</keyword>
<dbReference type="InterPro" id="IPR001392">
    <property type="entry name" value="Clathrin_mu"/>
</dbReference>
<dbReference type="InterPro" id="IPR050431">
    <property type="entry name" value="Adaptor_comp_med_subunit"/>
</dbReference>
<evidence type="ECO:0000256" key="4">
    <source>
        <dbReference type="ARBA" id="ARBA00023136"/>
    </source>
</evidence>
<dbReference type="Pfam" id="PF01217">
    <property type="entry name" value="Clat_adaptor_s"/>
    <property type="match status" value="1"/>
</dbReference>
<dbReference type="AlphaFoldDB" id="A0A7R9T3S7"/>
<sequence>MSSKPTTCCVLEILTSSCKPLLRRDWRGEAPSNYLEQFSLAFIEASYESGLPPIFSDNSGENDFFHVKHNDLIFMCVGRKGSNPALIFKFIHSFIELLKYYFGKLEEESIRDNFVLIYELLDEVMDDGYPQFTEGKVLEQFITLDAHRLEEVRAPLAITNAISWRPAGISYTKNEIFLDVLESCSLCVNSFGEITQSSLQGAVQMKVQLSGMPECKLGLNEKLYPHHDRSFTSGDRPIGMEDIKFHRCVKLGEFSSDKSIVFVPPDGRFELLSYRLSSSVQPLVWVVAKRIALGETKIKYTVRVSTRFRERFSAQDVTIIIPVESDATKPEIQCKVGEVLYVPELESIKWHVKTIPGGRDFDLTVLVSVPSVKAQAPSFSRSYVKVQFEIPYFTPSGIQVRYLKVSEKSGYSALPWVRYVTRSGDYTFKIGQVAHERNVT</sequence>
<dbReference type="Gene3D" id="2.60.40.1170">
    <property type="entry name" value="Mu homology domain, subdomain B"/>
    <property type="match status" value="2"/>
</dbReference>
<comment type="subcellular location">
    <subcellularLocation>
        <location evidence="1">Endomembrane system</location>
    </subcellularLocation>
</comment>
<dbReference type="InterPro" id="IPR028565">
    <property type="entry name" value="MHD"/>
</dbReference>
<dbReference type="InterPro" id="IPR018240">
    <property type="entry name" value="Clathrin_mu_CS"/>
</dbReference>
<dbReference type="PROSITE" id="PS00990">
    <property type="entry name" value="CLAT_ADAPTOR_M_1"/>
    <property type="match status" value="1"/>
</dbReference>
<reference evidence="7" key="1">
    <citation type="submission" date="2021-01" db="EMBL/GenBank/DDBJ databases">
        <authorList>
            <person name="Corre E."/>
            <person name="Pelletier E."/>
            <person name="Niang G."/>
            <person name="Scheremetjew M."/>
            <person name="Finn R."/>
            <person name="Kale V."/>
            <person name="Holt S."/>
            <person name="Cochrane G."/>
            <person name="Meng A."/>
            <person name="Brown T."/>
            <person name="Cohen L."/>
        </authorList>
    </citation>
    <scope>NUCLEOTIDE SEQUENCE</scope>
    <source>
        <strain evidence="7">Clade-A-BCC118000</strain>
    </source>
</reference>
<dbReference type="SUPFAM" id="SSF49447">
    <property type="entry name" value="Second domain of Mu2 adaptin subunit (ap50) of ap2 adaptor"/>
    <property type="match status" value="1"/>
</dbReference>
<evidence type="ECO:0000256" key="5">
    <source>
        <dbReference type="PIRNR" id="PIRNR005992"/>
    </source>
</evidence>
<comment type="similarity">
    <text evidence="5">Belongs to the adaptor complexes medium subunit family.</text>
</comment>
<dbReference type="EMBL" id="HBDX01005421">
    <property type="protein sequence ID" value="CAD8223939.1"/>
    <property type="molecule type" value="Transcribed_RNA"/>
</dbReference>
<organism evidence="7">
    <name type="scientific">Ostreococcus sp. 'lucimarinus'</name>
    <dbReference type="NCBI Taxonomy" id="242159"/>
    <lineage>
        <taxon>Eukaryota</taxon>
        <taxon>Viridiplantae</taxon>
        <taxon>Chlorophyta</taxon>
        <taxon>Mamiellophyceae</taxon>
        <taxon>Mamiellales</taxon>
        <taxon>Bathycoccaceae</taxon>
        <taxon>Ostreococcus</taxon>
    </lineage>
</organism>
<accession>A0A7R9T3S7</accession>
<dbReference type="Pfam" id="PF00928">
    <property type="entry name" value="Adap_comp_sub"/>
    <property type="match status" value="1"/>
</dbReference>
<dbReference type="PANTHER" id="PTHR10529">
    <property type="entry name" value="AP COMPLEX SUBUNIT MU"/>
    <property type="match status" value="1"/>
</dbReference>
<dbReference type="GO" id="GO:0030131">
    <property type="term" value="C:clathrin adaptor complex"/>
    <property type="evidence" value="ECO:0007669"/>
    <property type="project" value="UniProtKB-UniRule"/>
</dbReference>
<dbReference type="PIRSF" id="PIRSF005992">
    <property type="entry name" value="Clathrin_mu"/>
    <property type="match status" value="1"/>
</dbReference>
<keyword evidence="3 5" id="KW-0653">Protein transport</keyword>
<dbReference type="CDD" id="cd09250">
    <property type="entry name" value="AP-1_Mu1_Cterm"/>
    <property type="match status" value="1"/>
</dbReference>
<dbReference type="GO" id="GO:0006886">
    <property type="term" value="P:intracellular protein transport"/>
    <property type="evidence" value="ECO:0007669"/>
    <property type="project" value="UniProtKB-UniRule"/>
</dbReference>
<dbReference type="InterPro" id="IPR011012">
    <property type="entry name" value="Longin-like_dom_sf"/>
</dbReference>
<evidence type="ECO:0000256" key="1">
    <source>
        <dbReference type="ARBA" id="ARBA00004308"/>
    </source>
</evidence>
<dbReference type="GO" id="GO:0016192">
    <property type="term" value="P:vesicle-mediated transport"/>
    <property type="evidence" value="ECO:0007669"/>
    <property type="project" value="InterPro"/>
</dbReference>
<evidence type="ECO:0000256" key="3">
    <source>
        <dbReference type="ARBA" id="ARBA00022927"/>
    </source>
</evidence>
<evidence type="ECO:0000313" key="7">
    <source>
        <dbReference type="EMBL" id="CAD8223939.1"/>
    </source>
</evidence>
<evidence type="ECO:0000259" key="6">
    <source>
        <dbReference type="PROSITE" id="PS51072"/>
    </source>
</evidence>
<dbReference type="PRINTS" id="PR00314">
    <property type="entry name" value="CLATHRINADPT"/>
</dbReference>
<dbReference type="InterPro" id="IPR022775">
    <property type="entry name" value="AP_mu_sigma_su"/>
</dbReference>
<keyword evidence="2 5" id="KW-0813">Transport</keyword>
<dbReference type="FunFam" id="3.30.450.60:FF:000002">
    <property type="entry name" value="AP-2 complex subunit mu, putative"/>
    <property type="match status" value="1"/>
</dbReference>
<dbReference type="InterPro" id="IPR036168">
    <property type="entry name" value="AP2_Mu_C_sf"/>
</dbReference>
<name>A0A7R9T3S7_9CHLO</name>
<feature type="domain" description="MHD" evidence="6">
    <location>
        <begin position="173"/>
        <end position="429"/>
    </location>
</feature>
<evidence type="ECO:0000256" key="2">
    <source>
        <dbReference type="ARBA" id="ARBA00022448"/>
    </source>
</evidence>
<dbReference type="GO" id="GO:0012505">
    <property type="term" value="C:endomembrane system"/>
    <property type="evidence" value="ECO:0007669"/>
    <property type="project" value="UniProtKB-SubCell"/>
</dbReference>